<protein>
    <submittedName>
        <fullName evidence="2">Uncharacterized protein</fullName>
    </submittedName>
</protein>
<organism evidence="2 3">
    <name type="scientific">Takifugu bimaculatus</name>
    <dbReference type="NCBI Taxonomy" id="433685"/>
    <lineage>
        <taxon>Eukaryota</taxon>
        <taxon>Metazoa</taxon>
        <taxon>Chordata</taxon>
        <taxon>Craniata</taxon>
        <taxon>Vertebrata</taxon>
        <taxon>Euteleostomi</taxon>
        <taxon>Actinopterygii</taxon>
        <taxon>Neopterygii</taxon>
        <taxon>Teleostei</taxon>
        <taxon>Neoteleostei</taxon>
        <taxon>Acanthomorphata</taxon>
        <taxon>Eupercaria</taxon>
        <taxon>Tetraodontiformes</taxon>
        <taxon>Tetradontoidea</taxon>
        <taxon>Tetraodontidae</taxon>
        <taxon>Takifugu</taxon>
    </lineage>
</organism>
<dbReference type="AlphaFoldDB" id="A0A4Z2BZA1"/>
<proteinExistence type="predicted"/>
<dbReference type="EMBL" id="SWLE01000008">
    <property type="protein sequence ID" value="TNM97515.1"/>
    <property type="molecule type" value="Genomic_DNA"/>
</dbReference>
<accession>A0A4Z2BZA1</accession>
<evidence type="ECO:0000313" key="3">
    <source>
        <dbReference type="Proteomes" id="UP000516260"/>
    </source>
</evidence>
<reference evidence="2 3" key="1">
    <citation type="submission" date="2019-04" db="EMBL/GenBank/DDBJ databases">
        <title>The sequence and de novo assembly of Takifugu bimaculatus genome using PacBio and Hi-C technologies.</title>
        <authorList>
            <person name="Xu P."/>
            <person name="Liu B."/>
            <person name="Zhou Z."/>
        </authorList>
    </citation>
    <scope>NUCLEOTIDE SEQUENCE [LARGE SCALE GENOMIC DNA]</scope>
    <source>
        <strain evidence="2">TB-2018</strain>
        <tissue evidence="2">Muscle</tissue>
    </source>
</reference>
<evidence type="ECO:0000256" key="1">
    <source>
        <dbReference type="SAM" id="MobiDB-lite"/>
    </source>
</evidence>
<name>A0A4Z2BZA1_9TELE</name>
<comment type="caution">
    <text evidence="2">The sequence shown here is derived from an EMBL/GenBank/DDBJ whole genome shotgun (WGS) entry which is preliminary data.</text>
</comment>
<evidence type="ECO:0000313" key="2">
    <source>
        <dbReference type="EMBL" id="TNM97515.1"/>
    </source>
</evidence>
<dbReference type="Proteomes" id="UP000516260">
    <property type="component" value="Chromosome 16"/>
</dbReference>
<gene>
    <name evidence="2" type="ORF">fugu_015671</name>
</gene>
<keyword evidence="3" id="KW-1185">Reference proteome</keyword>
<feature type="region of interest" description="Disordered" evidence="1">
    <location>
        <begin position="26"/>
        <end position="67"/>
    </location>
</feature>
<sequence>MDPHWLRDPQAPRLCAAHIIFGGEDKRKRKGGRSEEKARDLGVVTGSPLPDFRRRRSGLSGLKKGEGKAAELSTPDWGFLPQQRDCHKTAFQSSRGLALLRVQVCGDRLHGIGEKETRV</sequence>